<reference evidence="1 2" key="1">
    <citation type="submission" date="2019-04" db="EMBL/GenBank/DDBJ databases">
        <title>Friends and foes A comparative genomics study of 23 Aspergillus species from section Flavi.</title>
        <authorList>
            <consortium name="DOE Joint Genome Institute"/>
            <person name="Kjaerbolling I."/>
            <person name="Vesth T."/>
            <person name="Frisvad J.C."/>
            <person name="Nybo J.L."/>
            <person name="Theobald S."/>
            <person name="Kildgaard S."/>
            <person name="Isbrandt T."/>
            <person name="Kuo A."/>
            <person name="Sato A."/>
            <person name="Lyhne E.K."/>
            <person name="Kogle M.E."/>
            <person name="Wiebenga A."/>
            <person name="Kun R.S."/>
            <person name="Lubbers R.J."/>
            <person name="Makela M.R."/>
            <person name="Barry K."/>
            <person name="Chovatia M."/>
            <person name="Clum A."/>
            <person name="Daum C."/>
            <person name="Haridas S."/>
            <person name="He G."/>
            <person name="LaButti K."/>
            <person name="Lipzen A."/>
            <person name="Mondo S."/>
            <person name="Riley R."/>
            <person name="Salamov A."/>
            <person name="Simmons B.A."/>
            <person name="Magnuson J.K."/>
            <person name="Henrissat B."/>
            <person name="Mortensen U.H."/>
            <person name="Larsen T.O."/>
            <person name="Devries R.P."/>
            <person name="Grigoriev I.V."/>
            <person name="Machida M."/>
            <person name="Baker S.E."/>
            <person name="Andersen M.R."/>
        </authorList>
    </citation>
    <scope>NUCLEOTIDE SEQUENCE [LARGE SCALE GENOMIC DNA]</scope>
    <source>
        <strain evidence="1 2">CBS 117625</strain>
    </source>
</reference>
<dbReference type="RefSeq" id="XP_031916859.1">
    <property type="nucleotide sequence ID" value="XM_032059108.1"/>
</dbReference>
<dbReference type="OrthoDB" id="4483032at2759"/>
<dbReference type="Proteomes" id="UP000325672">
    <property type="component" value="Unassembled WGS sequence"/>
</dbReference>
<evidence type="ECO:0000313" key="2">
    <source>
        <dbReference type="Proteomes" id="UP000325672"/>
    </source>
</evidence>
<dbReference type="AlphaFoldDB" id="A0A5N6T3A8"/>
<keyword evidence="2" id="KW-1185">Reference proteome</keyword>
<protein>
    <submittedName>
        <fullName evidence="1">Uncharacterized protein</fullName>
    </submittedName>
</protein>
<organism evidence="1 2">
    <name type="scientific">Aspergillus pseudotamarii</name>
    <dbReference type="NCBI Taxonomy" id="132259"/>
    <lineage>
        <taxon>Eukaryota</taxon>
        <taxon>Fungi</taxon>
        <taxon>Dikarya</taxon>
        <taxon>Ascomycota</taxon>
        <taxon>Pezizomycotina</taxon>
        <taxon>Eurotiomycetes</taxon>
        <taxon>Eurotiomycetidae</taxon>
        <taxon>Eurotiales</taxon>
        <taxon>Aspergillaceae</taxon>
        <taxon>Aspergillus</taxon>
        <taxon>Aspergillus subgen. Circumdati</taxon>
    </lineage>
</organism>
<dbReference type="EMBL" id="ML743560">
    <property type="protein sequence ID" value="KAE8140796.1"/>
    <property type="molecule type" value="Genomic_DNA"/>
</dbReference>
<dbReference type="GeneID" id="43643318"/>
<evidence type="ECO:0000313" key="1">
    <source>
        <dbReference type="EMBL" id="KAE8140796.1"/>
    </source>
</evidence>
<proteinExistence type="predicted"/>
<sequence>MGLIFTSAAEYSGADPVPVPELPVQVASYQASLTAALSKSDLEYTTIDPAPLQESPEKRSEDEPHLLERFMIRGLRPVSNTTAQSDTAGQDIFVHHYNNGDTVLHLPIGRESLSAENLNKRYDHPGLKISFTTRQLSKLSRKQQSDMASGIANMWEYYARTTPMNEYIGFVETDHKADFYFRIIPEVKGFGTNYGSVDVCGDRKCQLQY</sequence>
<gene>
    <name evidence="1" type="ORF">BDV38DRAFT_279767</name>
</gene>
<accession>A0A5N6T3A8</accession>
<name>A0A5N6T3A8_ASPPS</name>